<accession>A0ABD2NY96</accession>
<feature type="transmembrane region" description="Helical" evidence="2">
    <location>
        <begin position="46"/>
        <end position="75"/>
    </location>
</feature>
<evidence type="ECO:0000256" key="2">
    <source>
        <dbReference type="SAM" id="Phobius"/>
    </source>
</evidence>
<dbReference type="Proteomes" id="UP001516400">
    <property type="component" value="Unassembled WGS sequence"/>
</dbReference>
<name>A0ABD2NY96_9CUCU</name>
<reference evidence="3 4" key="1">
    <citation type="journal article" date="2021" name="BMC Biol.">
        <title>Horizontally acquired antibacterial genes associated with adaptive radiation of ladybird beetles.</title>
        <authorList>
            <person name="Li H.S."/>
            <person name="Tang X.F."/>
            <person name="Huang Y.H."/>
            <person name="Xu Z.Y."/>
            <person name="Chen M.L."/>
            <person name="Du X.Y."/>
            <person name="Qiu B.Y."/>
            <person name="Chen P.T."/>
            <person name="Zhang W."/>
            <person name="Slipinski A."/>
            <person name="Escalona H.E."/>
            <person name="Waterhouse R.M."/>
            <person name="Zwick A."/>
            <person name="Pang H."/>
        </authorList>
    </citation>
    <scope>NUCLEOTIDE SEQUENCE [LARGE SCALE GENOMIC DNA]</scope>
    <source>
        <strain evidence="3">SYSU2018</strain>
    </source>
</reference>
<evidence type="ECO:0000313" key="3">
    <source>
        <dbReference type="EMBL" id="KAL3283672.1"/>
    </source>
</evidence>
<gene>
    <name evidence="3" type="ORF">HHI36_006810</name>
</gene>
<dbReference type="AlphaFoldDB" id="A0ABD2NY96"/>
<feature type="region of interest" description="Disordered" evidence="1">
    <location>
        <begin position="1"/>
        <end position="31"/>
    </location>
</feature>
<dbReference type="EMBL" id="JABFTP020000144">
    <property type="protein sequence ID" value="KAL3283672.1"/>
    <property type="molecule type" value="Genomic_DNA"/>
</dbReference>
<evidence type="ECO:0000313" key="4">
    <source>
        <dbReference type="Proteomes" id="UP001516400"/>
    </source>
</evidence>
<keyword evidence="2" id="KW-0472">Membrane</keyword>
<comment type="caution">
    <text evidence="3">The sequence shown here is derived from an EMBL/GenBank/DDBJ whole genome shotgun (WGS) entry which is preliminary data.</text>
</comment>
<evidence type="ECO:0008006" key="5">
    <source>
        <dbReference type="Google" id="ProtNLM"/>
    </source>
</evidence>
<proteinExistence type="predicted"/>
<protein>
    <recommendedName>
        <fullName evidence="5">G-protein coupled receptors family 1 profile domain-containing protein</fullName>
    </recommendedName>
</protein>
<evidence type="ECO:0000256" key="1">
    <source>
        <dbReference type="SAM" id="MobiDB-lite"/>
    </source>
</evidence>
<keyword evidence="2" id="KW-1133">Transmembrane helix</keyword>
<dbReference type="Gene3D" id="1.20.1070.10">
    <property type="entry name" value="Rhodopsin 7-helix transmembrane proteins"/>
    <property type="match status" value="1"/>
</dbReference>
<feature type="compositionally biased region" description="Polar residues" evidence="1">
    <location>
        <begin position="1"/>
        <end position="12"/>
    </location>
</feature>
<keyword evidence="4" id="KW-1185">Reference proteome</keyword>
<organism evidence="3 4">
    <name type="scientific">Cryptolaemus montrouzieri</name>
    <dbReference type="NCBI Taxonomy" id="559131"/>
    <lineage>
        <taxon>Eukaryota</taxon>
        <taxon>Metazoa</taxon>
        <taxon>Ecdysozoa</taxon>
        <taxon>Arthropoda</taxon>
        <taxon>Hexapoda</taxon>
        <taxon>Insecta</taxon>
        <taxon>Pterygota</taxon>
        <taxon>Neoptera</taxon>
        <taxon>Endopterygota</taxon>
        <taxon>Coleoptera</taxon>
        <taxon>Polyphaga</taxon>
        <taxon>Cucujiformia</taxon>
        <taxon>Coccinelloidea</taxon>
        <taxon>Coccinellidae</taxon>
        <taxon>Scymninae</taxon>
        <taxon>Scymnini</taxon>
        <taxon>Cryptolaemus</taxon>
    </lineage>
</organism>
<sequence length="123" mass="14491">MQLDNSSNQEVSETVLEEQSEPPSRIDIPNMESDLTSRKHHLRTRILLILSTVFIVLNSPIYLIYLYNFFVLALFGKPMTEILYCAQQIALLLYFTSYSMNFFIHTMEGSKFRRNLCKLFKRN</sequence>
<dbReference type="SUPFAM" id="SSF81321">
    <property type="entry name" value="Family A G protein-coupled receptor-like"/>
    <property type="match status" value="1"/>
</dbReference>
<keyword evidence="2" id="KW-0812">Transmembrane</keyword>
<feature type="transmembrane region" description="Helical" evidence="2">
    <location>
        <begin position="81"/>
        <end position="104"/>
    </location>
</feature>